<evidence type="ECO:0000313" key="4">
    <source>
        <dbReference type="EMBL" id="KAG5187140.1"/>
    </source>
</evidence>
<gene>
    <name evidence="3" type="ORF">JKP88DRAFT_308007</name>
    <name evidence="4" type="ORF">JKP88DRAFT_308035</name>
</gene>
<feature type="transmembrane region" description="Helical" evidence="1">
    <location>
        <begin position="86"/>
        <end position="104"/>
    </location>
</feature>
<keyword evidence="1" id="KW-0812">Transmembrane</keyword>
<dbReference type="OrthoDB" id="270912at2759"/>
<feature type="transmembrane region" description="Helical" evidence="1">
    <location>
        <begin position="48"/>
        <end position="66"/>
    </location>
</feature>
<evidence type="ECO:0000313" key="3">
    <source>
        <dbReference type="EMBL" id="KAG5187133.1"/>
    </source>
</evidence>
<dbReference type="EMBL" id="JAFCMP010000094">
    <property type="protein sequence ID" value="KAG5187133.1"/>
    <property type="molecule type" value="Genomic_DNA"/>
</dbReference>
<evidence type="ECO:0000256" key="1">
    <source>
        <dbReference type="SAM" id="Phobius"/>
    </source>
</evidence>
<evidence type="ECO:0000313" key="5">
    <source>
        <dbReference type="Proteomes" id="UP000664859"/>
    </source>
</evidence>
<dbReference type="Pfam" id="PF20584">
    <property type="entry name" value="DUF6787"/>
    <property type="match status" value="1"/>
</dbReference>
<comment type="caution">
    <text evidence="4">The sequence shown here is derived from an EMBL/GenBank/DDBJ whole genome shotgun (WGS) entry which is preliminary data.</text>
</comment>
<feature type="domain" description="DUF6787" evidence="2">
    <location>
        <begin position="53"/>
        <end position="126"/>
    </location>
</feature>
<dbReference type="AlphaFoldDB" id="A0A835Z520"/>
<reference evidence="4" key="1">
    <citation type="submission" date="2021-02" db="EMBL/GenBank/DDBJ databases">
        <title>First Annotated Genome of the Yellow-green Alga Tribonema minus.</title>
        <authorList>
            <person name="Mahan K.M."/>
        </authorList>
    </citation>
    <scope>NUCLEOTIDE SEQUENCE</scope>
    <source>
        <strain evidence="4">UTEX B ZZ1240</strain>
    </source>
</reference>
<evidence type="ECO:0000259" key="2">
    <source>
        <dbReference type="Pfam" id="PF20584"/>
    </source>
</evidence>
<protein>
    <recommendedName>
        <fullName evidence="2">DUF6787 domain-containing protein</fullName>
    </recommendedName>
</protein>
<proteinExistence type="predicted"/>
<sequence>MAHDNDPARRFLSGKSDAPQSSWNRFVNWTTQPAPQHKRWSAPWFGEQALLCTVFAITGSSSMYLVRPFLPKIGLEGSWREGPWSYRIGSFILVSPIYTALLLLTGSLAGRHNYFAAIARRMWGRFLPRPLAERVGCTPAKIKASKITTSTSTAAPATSTAATEATAKAPSASAAAAAAAAGQTGRGAAKAAQRGGA</sequence>
<dbReference type="Proteomes" id="UP000664859">
    <property type="component" value="Unassembled WGS sequence"/>
</dbReference>
<keyword evidence="5" id="KW-1185">Reference proteome</keyword>
<organism evidence="4 5">
    <name type="scientific">Tribonema minus</name>
    <dbReference type="NCBI Taxonomy" id="303371"/>
    <lineage>
        <taxon>Eukaryota</taxon>
        <taxon>Sar</taxon>
        <taxon>Stramenopiles</taxon>
        <taxon>Ochrophyta</taxon>
        <taxon>PX clade</taxon>
        <taxon>Xanthophyceae</taxon>
        <taxon>Tribonematales</taxon>
        <taxon>Tribonemataceae</taxon>
        <taxon>Tribonema</taxon>
    </lineage>
</organism>
<name>A0A835Z520_9STRA</name>
<dbReference type="EMBL" id="JAFCMP010000094">
    <property type="protein sequence ID" value="KAG5187140.1"/>
    <property type="molecule type" value="Genomic_DNA"/>
</dbReference>
<dbReference type="InterPro" id="IPR046714">
    <property type="entry name" value="DUF6787"/>
</dbReference>
<keyword evidence="1" id="KW-0472">Membrane</keyword>
<keyword evidence="1" id="KW-1133">Transmembrane helix</keyword>
<accession>A0A835Z520</accession>